<name>A0A317XZN3_9BASI</name>
<dbReference type="EMBL" id="KZ819188">
    <property type="protein sequence ID" value="PWZ03368.1"/>
    <property type="molecule type" value="Genomic_DNA"/>
</dbReference>
<reference evidence="1 2" key="1">
    <citation type="journal article" date="2018" name="Mol. Biol. Evol.">
        <title>Broad Genomic Sampling Reveals a Smut Pathogenic Ancestry of the Fungal Clade Ustilaginomycotina.</title>
        <authorList>
            <person name="Kijpornyongpan T."/>
            <person name="Mondo S.J."/>
            <person name="Barry K."/>
            <person name="Sandor L."/>
            <person name="Lee J."/>
            <person name="Lipzen A."/>
            <person name="Pangilinan J."/>
            <person name="LaButti K."/>
            <person name="Hainaut M."/>
            <person name="Henrissat B."/>
            <person name="Grigoriev I.V."/>
            <person name="Spatafora J.W."/>
            <person name="Aime M.C."/>
        </authorList>
    </citation>
    <scope>NUCLEOTIDE SEQUENCE [LARGE SCALE GENOMIC DNA]</scope>
    <source>
        <strain evidence="1 2">MCA 3645</strain>
    </source>
</reference>
<evidence type="ECO:0000313" key="2">
    <source>
        <dbReference type="Proteomes" id="UP000246740"/>
    </source>
</evidence>
<keyword evidence="2" id="KW-1185">Reference proteome</keyword>
<sequence>MQNCDKGDGVERPMMINSVPPKRALRRRRVLPEKTTVTHVRARSARTSADHCLKRFGARGAIDAGGRCHRSCVTLLYCLSRRRNTVVRLPVRSYNAADQQKAVLRCLCAPACSCEGFALHAFITCKTKKCTVPQDAGIARLERVINCTLYRLFRARSRERKLAQCGTMFCASLRTAHPRIDRPLQVT</sequence>
<dbReference type="InParanoid" id="A0A317XZN3"/>
<proteinExistence type="predicted"/>
<dbReference type="AlphaFoldDB" id="A0A317XZN3"/>
<protein>
    <submittedName>
        <fullName evidence="1">Uncharacterized protein</fullName>
    </submittedName>
</protein>
<accession>A0A317XZN3</accession>
<dbReference type="Proteomes" id="UP000246740">
    <property type="component" value="Unassembled WGS sequence"/>
</dbReference>
<gene>
    <name evidence="1" type="ORF">BCV70DRAFT_15738</name>
</gene>
<evidence type="ECO:0000313" key="1">
    <source>
        <dbReference type="EMBL" id="PWZ03368.1"/>
    </source>
</evidence>
<organism evidence="1 2">
    <name type="scientific">Testicularia cyperi</name>
    <dbReference type="NCBI Taxonomy" id="1882483"/>
    <lineage>
        <taxon>Eukaryota</taxon>
        <taxon>Fungi</taxon>
        <taxon>Dikarya</taxon>
        <taxon>Basidiomycota</taxon>
        <taxon>Ustilaginomycotina</taxon>
        <taxon>Ustilaginomycetes</taxon>
        <taxon>Ustilaginales</taxon>
        <taxon>Anthracoideaceae</taxon>
        <taxon>Testicularia</taxon>
    </lineage>
</organism>